<dbReference type="SUPFAM" id="SSF54292">
    <property type="entry name" value="2Fe-2S ferredoxin-like"/>
    <property type="match status" value="1"/>
</dbReference>
<proteinExistence type="predicted"/>
<dbReference type="EMBL" id="CP000975">
    <property type="protein sequence ID" value="ACD84394.1"/>
    <property type="molecule type" value="Genomic_DNA"/>
</dbReference>
<keyword evidence="3" id="KW-0274">FAD</keyword>
<evidence type="ECO:0000313" key="9">
    <source>
        <dbReference type="Proteomes" id="UP000009149"/>
    </source>
</evidence>
<dbReference type="SMART" id="SM01092">
    <property type="entry name" value="CO_deh_flav_C"/>
    <property type="match status" value="1"/>
</dbReference>
<keyword evidence="1" id="KW-0285">Flavoprotein</keyword>
<protein>
    <submittedName>
        <fullName evidence="8">Xanthine dehydrogenase, iron-sulfur cluster and FAD-binding subunit A</fullName>
    </submittedName>
</protein>
<gene>
    <name evidence="8" type="primary">xdhA</name>
    <name evidence="8" type="ordered locus">Minf_2340</name>
</gene>
<evidence type="ECO:0000256" key="3">
    <source>
        <dbReference type="ARBA" id="ARBA00022827"/>
    </source>
</evidence>
<dbReference type="GO" id="GO:0071949">
    <property type="term" value="F:FAD binding"/>
    <property type="evidence" value="ECO:0007669"/>
    <property type="project" value="InterPro"/>
</dbReference>
<dbReference type="SUPFAM" id="SSF47741">
    <property type="entry name" value="CO dehydrogenase ISP C-domain like"/>
    <property type="match status" value="1"/>
</dbReference>
<evidence type="ECO:0000259" key="6">
    <source>
        <dbReference type="PROSITE" id="PS51085"/>
    </source>
</evidence>
<dbReference type="InterPro" id="IPR005107">
    <property type="entry name" value="CO_DH_flav_C"/>
</dbReference>
<dbReference type="PANTHER" id="PTHR45444:SF3">
    <property type="entry name" value="XANTHINE DEHYDROGENASE"/>
    <property type="match status" value="1"/>
</dbReference>
<keyword evidence="4" id="KW-0560">Oxidoreductase</keyword>
<dbReference type="SUPFAM" id="SSF55447">
    <property type="entry name" value="CO dehydrogenase flavoprotein C-terminal domain-like"/>
    <property type="match status" value="1"/>
</dbReference>
<dbReference type="KEGG" id="min:Minf_2340"/>
<dbReference type="InterPro" id="IPR036683">
    <property type="entry name" value="CO_DH_flav_C_dom_sf"/>
</dbReference>
<keyword evidence="2" id="KW-0479">Metal-binding</keyword>
<dbReference type="Proteomes" id="UP000009149">
    <property type="component" value="Chromosome"/>
</dbReference>
<dbReference type="PIRSF" id="PIRSF036557">
    <property type="entry name" value="XdhA_RC"/>
    <property type="match status" value="1"/>
</dbReference>
<dbReference type="Pfam" id="PF01799">
    <property type="entry name" value="Fer2_2"/>
    <property type="match status" value="1"/>
</dbReference>
<dbReference type="Pfam" id="PF00941">
    <property type="entry name" value="FAD_binding_5"/>
    <property type="match status" value="1"/>
</dbReference>
<dbReference type="Gene3D" id="3.30.43.10">
    <property type="entry name" value="Uridine Diphospho-n-acetylenolpyruvylglucosamine Reductase, domain 2"/>
    <property type="match status" value="1"/>
</dbReference>
<dbReference type="GO" id="GO:0005506">
    <property type="term" value="F:iron ion binding"/>
    <property type="evidence" value="ECO:0007669"/>
    <property type="project" value="InterPro"/>
</dbReference>
<dbReference type="RefSeq" id="WP_012464674.1">
    <property type="nucleotide sequence ID" value="NC_010794.1"/>
</dbReference>
<reference evidence="8 9" key="1">
    <citation type="journal article" date="2008" name="Biol. Direct">
        <title>Complete genome sequence of the extremely acidophilic methanotroph isolate V4, Methylacidiphilum infernorum, a representative of the bacterial phylum Verrucomicrobia.</title>
        <authorList>
            <person name="Hou S."/>
            <person name="Makarova K.S."/>
            <person name="Saw J.H."/>
            <person name="Senin P."/>
            <person name="Ly B.V."/>
            <person name="Zhou Z."/>
            <person name="Ren Y."/>
            <person name="Wang J."/>
            <person name="Galperin M.Y."/>
            <person name="Omelchenko M.V."/>
            <person name="Wolf Y.I."/>
            <person name="Yutin N."/>
            <person name="Koonin E.V."/>
            <person name="Stott M.B."/>
            <person name="Mountain B.W."/>
            <person name="Crowe M.A."/>
            <person name="Smirnova A.V."/>
            <person name="Dunfield P.F."/>
            <person name="Feng L."/>
            <person name="Wang L."/>
            <person name="Alam M."/>
        </authorList>
    </citation>
    <scope>NUCLEOTIDE SEQUENCE [LARGE SCALE GENOMIC DNA]</scope>
    <source>
        <strain evidence="9">Isolate V4</strain>
    </source>
</reference>
<dbReference type="GO" id="GO:0051537">
    <property type="term" value="F:2 iron, 2 sulfur cluster binding"/>
    <property type="evidence" value="ECO:0007669"/>
    <property type="project" value="InterPro"/>
</dbReference>
<dbReference type="InterPro" id="IPR012175">
    <property type="entry name" value="Xanth_DH_ssu_bac"/>
</dbReference>
<organism evidence="8 9">
    <name type="scientific">Methylacidiphilum infernorum (isolate V4)</name>
    <name type="common">Methylokorus infernorum (strain V4)</name>
    <dbReference type="NCBI Taxonomy" id="481448"/>
    <lineage>
        <taxon>Bacteria</taxon>
        <taxon>Pseudomonadati</taxon>
        <taxon>Verrucomicrobiota</taxon>
        <taxon>Methylacidiphilae</taxon>
        <taxon>Methylacidiphilales</taxon>
        <taxon>Methylacidiphilaceae</taxon>
        <taxon>Methylacidiphilum (ex Ratnadevi et al. 2023)</taxon>
    </lineage>
</organism>
<dbReference type="Pfam" id="PF03450">
    <property type="entry name" value="CO_deh_flav_C"/>
    <property type="match status" value="1"/>
</dbReference>
<dbReference type="InterPro" id="IPR036318">
    <property type="entry name" value="FAD-bd_PCMH-like_sf"/>
</dbReference>
<keyword evidence="5" id="KW-0408">Iron</keyword>
<dbReference type="Pfam" id="PF00111">
    <property type="entry name" value="Fer2"/>
    <property type="match status" value="1"/>
</dbReference>
<dbReference type="Gene3D" id="3.30.390.50">
    <property type="entry name" value="CO dehydrogenase flavoprotein, C-terminal domain"/>
    <property type="match status" value="1"/>
</dbReference>
<dbReference type="AlphaFoldDB" id="B3E0G5"/>
<dbReference type="InterPro" id="IPR002888">
    <property type="entry name" value="2Fe-2S-bd"/>
</dbReference>
<evidence type="ECO:0000256" key="4">
    <source>
        <dbReference type="ARBA" id="ARBA00023002"/>
    </source>
</evidence>
<dbReference type="InterPro" id="IPR036884">
    <property type="entry name" value="2Fe-2S-bd_dom_sf"/>
</dbReference>
<dbReference type="InterPro" id="IPR002346">
    <property type="entry name" value="Mopterin_DH_FAD-bd"/>
</dbReference>
<dbReference type="PANTHER" id="PTHR45444">
    <property type="entry name" value="XANTHINE DEHYDROGENASE"/>
    <property type="match status" value="1"/>
</dbReference>
<name>B3E0G5_METI4</name>
<dbReference type="PROSITE" id="PS00197">
    <property type="entry name" value="2FE2S_FER_1"/>
    <property type="match status" value="1"/>
</dbReference>
<dbReference type="HOGENOM" id="CLU_001681_9_0_0"/>
<dbReference type="InterPro" id="IPR016167">
    <property type="entry name" value="FAD-bd_PCMH_sub1"/>
</dbReference>
<dbReference type="Gene3D" id="3.30.465.10">
    <property type="match status" value="1"/>
</dbReference>
<dbReference type="eggNOG" id="COG4630">
    <property type="taxonomic scope" value="Bacteria"/>
</dbReference>
<evidence type="ECO:0000256" key="1">
    <source>
        <dbReference type="ARBA" id="ARBA00022630"/>
    </source>
</evidence>
<dbReference type="InterPro" id="IPR016166">
    <property type="entry name" value="FAD-bd_PCMH"/>
</dbReference>
<sequence>MKRNEKRTGFPLTINGITHFVEKVEPGQTLLDYVRSIGLTGAKEGCKEGECGACALLWVEEKEGKSCLRAINSCLIPIVAAAHREIYTVEVLAEGDRLCDAQRVMVEEGGSQCGYCTPGFVVTLFAEQSDRKEGKVDLGSLSGNLCRCTGYRPIKDAALRLHSLKSDHPLFKRLSNPPPRLEKVLFESGPERFLRPTTLDELWELFHLYPEARWAAGMTDLSVERNILFRRFPCLISLEGITKLRIFSESSRGIEIGAGLSLREIEERLRTIPNPPPGFAEWFPLFASPLIRNRATLGGNLATASPVGDSAPLLLVLQARLLILSPKGSREIPLEKFFLGYRKTILQPGEVIVSVWIPKPYPSIVRFYKVAKRQSDDIATVSMAAAVDLDPDGFIQSIRLAFGGVAEKPIRVEPVEQELIGKPWELPVIRQAKLKLNDSLSPIDDHRGSRSYRVALTQNLLEKFYWQTPILPHKTSFG</sequence>
<dbReference type="InterPro" id="IPR012675">
    <property type="entry name" value="Beta-grasp_dom_sf"/>
</dbReference>
<feature type="domain" description="FAD-binding PCMH-type" evidence="7">
    <location>
        <begin position="186"/>
        <end position="362"/>
    </location>
</feature>
<evidence type="ECO:0000313" key="8">
    <source>
        <dbReference type="EMBL" id="ACD84394.1"/>
    </source>
</evidence>
<evidence type="ECO:0000256" key="2">
    <source>
        <dbReference type="ARBA" id="ARBA00022723"/>
    </source>
</evidence>
<dbReference type="GO" id="GO:0016491">
    <property type="term" value="F:oxidoreductase activity"/>
    <property type="evidence" value="ECO:0007669"/>
    <property type="project" value="UniProtKB-KW"/>
</dbReference>
<evidence type="ECO:0000259" key="7">
    <source>
        <dbReference type="PROSITE" id="PS51387"/>
    </source>
</evidence>
<feature type="domain" description="2Fe-2S ferredoxin-type" evidence="6">
    <location>
        <begin position="8"/>
        <end position="92"/>
    </location>
</feature>
<dbReference type="InterPro" id="IPR006058">
    <property type="entry name" value="2Fe2S_fd_BS"/>
</dbReference>
<dbReference type="PROSITE" id="PS51085">
    <property type="entry name" value="2FE2S_FER_2"/>
    <property type="match status" value="1"/>
</dbReference>
<dbReference type="SUPFAM" id="SSF56176">
    <property type="entry name" value="FAD-binding/transporter-associated domain-like"/>
    <property type="match status" value="1"/>
</dbReference>
<dbReference type="PROSITE" id="PS51387">
    <property type="entry name" value="FAD_PCMH"/>
    <property type="match status" value="1"/>
</dbReference>
<accession>B3E0G5</accession>
<dbReference type="Gene3D" id="3.10.20.30">
    <property type="match status" value="1"/>
</dbReference>
<dbReference type="InterPro" id="IPR016169">
    <property type="entry name" value="FAD-bd_PCMH_sub2"/>
</dbReference>
<dbReference type="InterPro" id="IPR016208">
    <property type="entry name" value="Ald_Oxase/xanthine_DH-like"/>
</dbReference>
<dbReference type="CDD" id="cd00207">
    <property type="entry name" value="fer2"/>
    <property type="match status" value="1"/>
</dbReference>
<dbReference type="Gene3D" id="1.10.150.120">
    <property type="entry name" value="[2Fe-2S]-binding domain"/>
    <property type="match status" value="1"/>
</dbReference>
<evidence type="ECO:0000256" key="5">
    <source>
        <dbReference type="ARBA" id="ARBA00023004"/>
    </source>
</evidence>
<dbReference type="InterPro" id="IPR036010">
    <property type="entry name" value="2Fe-2S_ferredoxin-like_sf"/>
</dbReference>
<dbReference type="InterPro" id="IPR001041">
    <property type="entry name" value="2Fe-2S_ferredoxin-type"/>
</dbReference>
<dbReference type="STRING" id="481448.Minf_2340"/>